<dbReference type="Gene3D" id="3.40.50.720">
    <property type="entry name" value="NAD(P)-binding Rossmann-like Domain"/>
    <property type="match status" value="1"/>
</dbReference>
<evidence type="ECO:0000256" key="10">
    <source>
        <dbReference type="ARBA" id="ARBA00048793"/>
    </source>
</evidence>
<dbReference type="InterPro" id="IPR013328">
    <property type="entry name" value="6PGD_dom2"/>
</dbReference>
<evidence type="ECO:0000313" key="14">
    <source>
        <dbReference type="EMBL" id="MDT8903491.1"/>
    </source>
</evidence>
<evidence type="ECO:0000256" key="3">
    <source>
        <dbReference type="ARBA" id="ARBA00007870"/>
    </source>
</evidence>
<dbReference type="InterPro" id="IPR050838">
    <property type="entry name" value="Ketopantoate_reductase"/>
</dbReference>
<dbReference type="Pfam" id="PF08546">
    <property type="entry name" value="ApbA_C"/>
    <property type="match status" value="1"/>
</dbReference>
<dbReference type="Pfam" id="PF02558">
    <property type="entry name" value="ApbA"/>
    <property type="match status" value="1"/>
</dbReference>
<evidence type="ECO:0000256" key="11">
    <source>
        <dbReference type="RuleBase" id="RU362068"/>
    </source>
</evidence>
<evidence type="ECO:0000313" key="15">
    <source>
        <dbReference type="Proteomes" id="UP001254848"/>
    </source>
</evidence>
<dbReference type="InterPro" id="IPR003710">
    <property type="entry name" value="ApbA"/>
</dbReference>
<feature type="domain" description="Ketopantoate reductase C-terminal" evidence="13">
    <location>
        <begin position="178"/>
        <end position="301"/>
    </location>
</feature>
<gene>
    <name evidence="14" type="ORF">Q4T40_19870</name>
</gene>
<comment type="catalytic activity">
    <reaction evidence="10 11">
        <text>(R)-pantoate + NADP(+) = 2-dehydropantoate + NADPH + H(+)</text>
        <dbReference type="Rhea" id="RHEA:16233"/>
        <dbReference type="ChEBI" id="CHEBI:11561"/>
        <dbReference type="ChEBI" id="CHEBI:15378"/>
        <dbReference type="ChEBI" id="CHEBI:15980"/>
        <dbReference type="ChEBI" id="CHEBI:57783"/>
        <dbReference type="ChEBI" id="CHEBI:58349"/>
        <dbReference type="EC" id="1.1.1.169"/>
    </reaction>
</comment>
<accession>A0ABU3P399</accession>
<dbReference type="Gene3D" id="1.10.1040.10">
    <property type="entry name" value="N-(1-d-carboxylethyl)-l-norvaline Dehydrogenase, domain 2"/>
    <property type="match status" value="1"/>
</dbReference>
<evidence type="ECO:0000259" key="12">
    <source>
        <dbReference type="Pfam" id="PF02558"/>
    </source>
</evidence>
<proteinExistence type="inferred from homology"/>
<dbReference type="InterPro" id="IPR036291">
    <property type="entry name" value="NAD(P)-bd_dom_sf"/>
</dbReference>
<dbReference type="GO" id="GO:0008677">
    <property type="term" value="F:2-dehydropantoate 2-reductase activity"/>
    <property type="evidence" value="ECO:0007669"/>
    <property type="project" value="UniProtKB-EC"/>
</dbReference>
<dbReference type="PANTHER" id="PTHR43765">
    <property type="entry name" value="2-DEHYDROPANTOATE 2-REDUCTASE-RELATED"/>
    <property type="match status" value="1"/>
</dbReference>
<dbReference type="EMBL" id="JAUOZS010000001">
    <property type="protein sequence ID" value="MDT8903491.1"/>
    <property type="molecule type" value="Genomic_DNA"/>
</dbReference>
<evidence type="ECO:0000256" key="8">
    <source>
        <dbReference type="ARBA" id="ARBA00023002"/>
    </source>
</evidence>
<protein>
    <recommendedName>
        <fullName evidence="5 11">2-dehydropantoate 2-reductase</fullName>
        <ecNumber evidence="4 11">1.1.1.169</ecNumber>
    </recommendedName>
    <alternativeName>
        <fullName evidence="9 11">Ketopantoate reductase</fullName>
    </alternativeName>
</protein>
<dbReference type="InterPro" id="IPR013332">
    <property type="entry name" value="KPR_N"/>
</dbReference>
<comment type="similarity">
    <text evidence="3 11">Belongs to the ketopantoate reductase family.</text>
</comment>
<keyword evidence="8 11" id="KW-0560">Oxidoreductase</keyword>
<evidence type="ECO:0000256" key="9">
    <source>
        <dbReference type="ARBA" id="ARBA00032024"/>
    </source>
</evidence>
<comment type="caution">
    <text evidence="14">The sequence shown here is derived from an EMBL/GenBank/DDBJ whole genome shotgun (WGS) entry which is preliminary data.</text>
</comment>
<evidence type="ECO:0000256" key="4">
    <source>
        <dbReference type="ARBA" id="ARBA00013014"/>
    </source>
</evidence>
<evidence type="ECO:0000256" key="7">
    <source>
        <dbReference type="ARBA" id="ARBA00022857"/>
    </source>
</evidence>
<dbReference type="NCBIfam" id="TIGR00745">
    <property type="entry name" value="apbA_panE"/>
    <property type="match status" value="1"/>
</dbReference>
<feature type="domain" description="Ketopantoate reductase N-terminal" evidence="12">
    <location>
        <begin position="3"/>
        <end position="150"/>
    </location>
</feature>
<organism evidence="14 15">
    <name type="scientific">Anaeroselena agilis</name>
    <dbReference type="NCBI Taxonomy" id="3063788"/>
    <lineage>
        <taxon>Bacteria</taxon>
        <taxon>Bacillati</taxon>
        <taxon>Bacillota</taxon>
        <taxon>Negativicutes</taxon>
        <taxon>Acetonemataceae</taxon>
        <taxon>Anaeroselena</taxon>
    </lineage>
</organism>
<comment type="pathway">
    <text evidence="2 11">Cofactor biosynthesis; (R)-pantothenate biosynthesis; (R)-pantoate from 3-methyl-2-oxobutanoate: step 2/2.</text>
</comment>
<evidence type="ECO:0000256" key="6">
    <source>
        <dbReference type="ARBA" id="ARBA00022655"/>
    </source>
</evidence>
<dbReference type="RefSeq" id="WP_413781947.1">
    <property type="nucleotide sequence ID" value="NZ_JAUOZS010000001.1"/>
</dbReference>
<sequence length="309" mass="31882">MKIAIIGAGAMGSLFGGRLALAGEEVWLLDVWEEHVRAINDKGLAIAAADRDIVARPKATTRLEDIGTAELVIVFVKSTATAKAAETALSLLGPDTAVLTLQNGYGNAEAIAAAVGAGRVIAGTTAQGATLLGPGRIMHGGSGETHIGELGGGLTARLEKIAACLTRAGIQTVADDNVASLIWGKLIVNVGINALTGITGLKNGELAEHDETRQVLALAVEEAVRVADAAGVKLPYGDPVEKVLAVAVATAQNRSSMLQDLSGGRMTEIEAINGALVREGERYGVATPVNRVLTLLIKALEKLPRENRP</sequence>
<reference evidence="14 15" key="1">
    <citation type="submission" date="2023-07" db="EMBL/GenBank/DDBJ databases">
        <title>The novel representative of Negativicutes class, Anaeroselena agilis gen. nov. sp. nov.</title>
        <authorList>
            <person name="Prokofeva M.I."/>
            <person name="Elcheninov A.G."/>
            <person name="Klyukina A."/>
            <person name="Kublanov I.V."/>
            <person name="Frolov E.N."/>
            <person name="Podosokorskaya O.A."/>
        </authorList>
    </citation>
    <scope>NUCLEOTIDE SEQUENCE [LARGE SCALE GENOMIC DNA]</scope>
    <source>
        <strain evidence="14 15">4137-cl</strain>
    </source>
</reference>
<evidence type="ECO:0000256" key="1">
    <source>
        <dbReference type="ARBA" id="ARBA00002919"/>
    </source>
</evidence>
<comment type="function">
    <text evidence="1 11">Catalyzes the NADPH-dependent reduction of ketopantoate into pantoic acid.</text>
</comment>
<evidence type="ECO:0000259" key="13">
    <source>
        <dbReference type="Pfam" id="PF08546"/>
    </source>
</evidence>
<name>A0ABU3P399_9FIRM</name>
<keyword evidence="6 11" id="KW-0566">Pantothenate biosynthesis</keyword>
<dbReference type="InterPro" id="IPR008927">
    <property type="entry name" value="6-PGluconate_DH-like_C_sf"/>
</dbReference>
<dbReference type="InterPro" id="IPR013752">
    <property type="entry name" value="KPA_reductase"/>
</dbReference>
<evidence type="ECO:0000256" key="5">
    <source>
        <dbReference type="ARBA" id="ARBA00019465"/>
    </source>
</evidence>
<keyword evidence="7 11" id="KW-0521">NADP</keyword>
<evidence type="ECO:0000256" key="2">
    <source>
        <dbReference type="ARBA" id="ARBA00004994"/>
    </source>
</evidence>
<dbReference type="SUPFAM" id="SSF48179">
    <property type="entry name" value="6-phosphogluconate dehydrogenase C-terminal domain-like"/>
    <property type="match status" value="1"/>
</dbReference>
<dbReference type="Proteomes" id="UP001254848">
    <property type="component" value="Unassembled WGS sequence"/>
</dbReference>
<dbReference type="EC" id="1.1.1.169" evidence="4 11"/>
<keyword evidence="15" id="KW-1185">Reference proteome</keyword>
<dbReference type="SUPFAM" id="SSF51735">
    <property type="entry name" value="NAD(P)-binding Rossmann-fold domains"/>
    <property type="match status" value="1"/>
</dbReference>
<dbReference type="PANTHER" id="PTHR43765:SF2">
    <property type="entry name" value="2-DEHYDROPANTOATE 2-REDUCTASE"/>
    <property type="match status" value="1"/>
</dbReference>